<dbReference type="RefSeq" id="WP_014867663.1">
    <property type="nucleotide sequence ID" value="NZ_DAIMMY010000009.1"/>
</dbReference>
<evidence type="ECO:0000313" key="3">
    <source>
        <dbReference type="EMBL" id="NQS78230.1"/>
    </source>
</evidence>
<evidence type="ECO:0000256" key="1">
    <source>
        <dbReference type="SAM" id="MobiDB-lite"/>
    </source>
</evidence>
<gene>
    <name evidence="3" type="ORF">HQQ74_05910</name>
    <name evidence="2" type="ORF">MMAB1_2276</name>
</gene>
<dbReference type="GeneID" id="27137960"/>
<protein>
    <submittedName>
        <fullName evidence="2">Uncharacterized protein</fullName>
    </submittedName>
</protein>
<reference evidence="3" key="2">
    <citation type="submission" date="2020-05" db="EMBL/GenBank/DDBJ databases">
        <title>The first insight into the ecology of ammonia-tolerant syntrophic propionate oxidizing bacteria.</title>
        <authorList>
            <person name="Singh A."/>
            <person name="Schnurer A."/>
            <person name="Westerholm M."/>
        </authorList>
    </citation>
    <scope>NUCLEOTIDE SEQUENCE</scope>
    <source>
        <strain evidence="3">MAG54</strain>
    </source>
</reference>
<name>A0A0X3BNL5_9EURY</name>
<dbReference type="EMBL" id="LT158599">
    <property type="protein sequence ID" value="CVK33489.1"/>
    <property type="molecule type" value="Genomic_DNA"/>
</dbReference>
<dbReference type="EMBL" id="JABMJE010000067">
    <property type="protein sequence ID" value="NQS78230.1"/>
    <property type="molecule type" value="Genomic_DNA"/>
</dbReference>
<feature type="region of interest" description="Disordered" evidence="1">
    <location>
        <begin position="1"/>
        <end position="22"/>
    </location>
</feature>
<dbReference type="OMA" id="CPFCGCR"/>
<dbReference type="Proteomes" id="UP000069850">
    <property type="component" value="Chromosome 1"/>
</dbReference>
<dbReference type="OrthoDB" id="104463at2157"/>
<evidence type="ECO:0000313" key="2">
    <source>
        <dbReference type="EMBL" id="CVK33489.1"/>
    </source>
</evidence>
<proteinExistence type="predicted"/>
<reference evidence="2 4" key="1">
    <citation type="submission" date="2016-01" db="EMBL/GenBank/DDBJ databases">
        <authorList>
            <person name="Manzoor S."/>
        </authorList>
    </citation>
    <scope>NUCLEOTIDE SEQUENCE [LARGE SCALE GENOMIC DNA]</scope>
    <source>
        <strain evidence="2">Methanoculleus sp MAB1</strain>
    </source>
</reference>
<evidence type="ECO:0000313" key="4">
    <source>
        <dbReference type="Proteomes" id="UP000069850"/>
    </source>
</evidence>
<dbReference type="Gene3D" id="2.20.28.10">
    <property type="match status" value="1"/>
</dbReference>
<dbReference type="KEGG" id="mema:MMAB1_2276"/>
<dbReference type="GeneID" id="13356098"/>
<sequence>MRGLDRVPNLTPPPDDASEDASDPCPFCGCRHCITTGPEVHITHRCYGCGRRFDDRRAVCSRCGSPGELLGDVIVPGLGLYAQYRCLRCSHGFMVRIEDDD</sequence>
<dbReference type="AlphaFoldDB" id="A0A0X3BNL5"/>
<accession>A0A0X3BNL5</accession>
<organism evidence="2 4">
    <name type="scientific">Methanoculleus bourgensis</name>
    <dbReference type="NCBI Taxonomy" id="83986"/>
    <lineage>
        <taxon>Archaea</taxon>
        <taxon>Methanobacteriati</taxon>
        <taxon>Methanobacteriota</taxon>
        <taxon>Stenosarchaea group</taxon>
        <taxon>Methanomicrobia</taxon>
        <taxon>Methanomicrobiales</taxon>
        <taxon>Methanomicrobiaceae</taxon>
        <taxon>Methanoculleus</taxon>
    </lineage>
</organism>
<dbReference type="Proteomes" id="UP000737555">
    <property type="component" value="Unassembled WGS sequence"/>
</dbReference>